<dbReference type="SUPFAM" id="SSF50129">
    <property type="entry name" value="GroES-like"/>
    <property type="match status" value="1"/>
</dbReference>
<dbReference type="InterPro" id="IPR036291">
    <property type="entry name" value="NAD(P)-bd_dom_sf"/>
</dbReference>
<dbReference type="RefSeq" id="WP_370719736.1">
    <property type="nucleotide sequence ID" value="NZ_JBGGTQ010000006.1"/>
</dbReference>
<comment type="cofactor">
    <cofactor evidence="1 5">
        <name>Zn(2+)</name>
        <dbReference type="ChEBI" id="CHEBI:29105"/>
    </cofactor>
</comment>
<dbReference type="Pfam" id="PF08240">
    <property type="entry name" value="ADH_N"/>
    <property type="match status" value="1"/>
</dbReference>
<sequence length="353" mass="36262">MKAAIFKGKGTIAVEERPKPTVTEPTDAVVRVVLACVCGSDLWFYRGISDLPHGGVGHEFIGVVDEVGSAVGDLQVGDFVIAPFSWSDGTCRNCRHGVQTACVHGGFFGQGGDGDGGQAEFVRVPHADGTLVTVPAPASGEEFSDETMASLLALTDVMATGYHAAVSAGVTEGMTVAVVGDGAVGLSGVLAAKLLGAARIVVLGSTTESRHVLAREYGATDVITVRGSEAVEQLQALTGGFGADAVLECVGTKESTETAFAVAAAGAVVGRVGVPHDAEVDAEGTFYRNVGMRGGPAPARAYQPDLLRQVLDGSINPGKVFDLTTDLDSIAEAYAAMDERRAIKALVKVSSLR</sequence>
<evidence type="ECO:0000313" key="8">
    <source>
        <dbReference type="Proteomes" id="UP001566476"/>
    </source>
</evidence>
<keyword evidence="4" id="KW-0560">Oxidoreductase</keyword>
<evidence type="ECO:0000256" key="5">
    <source>
        <dbReference type="RuleBase" id="RU361277"/>
    </source>
</evidence>
<dbReference type="InterPro" id="IPR020843">
    <property type="entry name" value="ER"/>
</dbReference>
<comment type="caution">
    <text evidence="7">The sequence shown here is derived from an EMBL/GenBank/DDBJ whole genome shotgun (WGS) entry which is preliminary data.</text>
</comment>
<dbReference type="SUPFAM" id="SSF51735">
    <property type="entry name" value="NAD(P)-binding Rossmann-fold domains"/>
    <property type="match status" value="1"/>
</dbReference>
<evidence type="ECO:0000256" key="1">
    <source>
        <dbReference type="ARBA" id="ARBA00001947"/>
    </source>
</evidence>
<feature type="domain" description="Enoyl reductase (ER)" evidence="6">
    <location>
        <begin position="10"/>
        <end position="347"/>
    </location>
</feature>
<evidence type="ECO:0000313" key="7">
    <source>
        <dbReference type="EMBL" id="MEZ0493497.1"/>
    </source>
</evidence>
<keyword evidence="8" id="KW-1185">Reference proteome</keyword>
<dbReference type="Proteomes" id="UP001566476">
    <property type="component" value="Unassembled WGS sequence"/>
</dbReference>
<evidence type="ECO:0000256" key="4">
    <source>
        <dbReference type="ARBA" id="ARBA00023002"/>
    </source>
</evidence>
<gene>
    <name evidence="7" type="ORF">AB2L28_14760</name>
</gene>
<organism evidence="7 8">
    <name type="scientific">Kineococcus mangrovi</name>
    <dbReference type="NCBI Taxonomy" id="1660183"/>
    <lineage>
        <taxon>Bacteria</taxon>
        <taxon>Bacillati</taxon>
        <taxon>Actinomycetota</taxon>
        <taxon>Actinomycetes</taxon>
        <taxon>Kineosporiales</taxon>
        <taxon>Kineosporiaceae</taxon>
        <taxon>Kineococcus</taxon>
    </lineage>
</organism>
<dbReference type="PANTHER" id="PTHR42813">
    <property type="entry name" value="ZINC-TYPE ALCOHOL DEHYDROGENASE-LIKE"/>
    <property type="match status" value="1"/>
</dbReference>
<comment type="similarity">
    <text evidence="5">Belongs to the zinc-containing alcohol dehydrogenase family.</text>
</comment>
<name>A0ABV4I8F6_9ACTN</name>
<dbReference type="InterPro" id="IPR002328">
    <property type="entry name" value="ADH_Zn_CS"/>
</dbReference>
<dbReference type="InterPro" id="IPR013149">
    <property type="entry name" value="ADH-like_C"/>
</dbReference>
<dbReference type="PANTHER" id="PTHR42813:SF2">
    <property type="entry name" value="DEHYDROGENASE, ZINC-CONTAINING, PUTATIVE (AFU_ORTHOLOGUE AFUA_2G02810)-RELATED"/>
    <property type="match status" value="1"/>
</dbReference>
<reference evidence="7 8" key="1">
    <citation type="submission" date="2024-07" db="EMBL/GenBank/DDBJ databases">
        <authorList>
            <person name="Thanompreechachai J."/>
            <person name="Duangmal K."/>
        </authorList>
    </citation>
    <scope>NUCLEOTIDE SEQUENCE [LARGE SCALE GENOMIC DNA]</scope>
    <source>
        <strain evidence="7 8">TBRC 1896</strain>
    </source>
</reference>
<dbReference type="InterPro" id="IPR013154">
    <property type="entry name" value="ADH-like_N"/>
</dbReference>
<dbReference type="PROSITE" id="PS00059">
    <property type="entry name" value="ADH_ZINC"/>
    <property type="match status" value="1"/>
</dbReference>
<evidence type="ECO:0000259" key="6">
    <source>
        <dbReference type="SMART" id="SM00829"/>
    </source>
</evidence>
<protein>
    <submittedName>
        <fullName evidence="7">Alcohol dehydrogenase catalytic domain-containing protein</fullName>
    </submittedName>
</protein>
<keyword evidence="3 5" id="KW-0862">Zinc</keyword>
<dbReference type="EMBL" id="JBGGTQ010000006">
    <property type="protein sequence ID" value="MEZ0493497.1"/>
    <property type="molecule type" value="Genomic_DNA"/>
</dbReference>
<dbReference type="Pfam" id="PF00107">
    <property type="entry name" value="ADH_zinc_N"/>
    <property type="match status" value="1"/>
</dbReference>
<accession>A0ABV4I8F6</accession>
<evidence type="ECO:0000256" key="2">
    <source>
        <dbReference type="ARBA" id="ARBA00022723"/>
    </source>
</evidence>
<dbReference type="SMART" id="SM00829">
    <property type="entry name" value="PKS_ER"/>
    <property type="match status" value="1"/>
</dbReference>
<evidence type="ECO:0000256" key="3">
    <source>
        <dbReference type="ARBA" id="ARBA00022833"/>
    </source>
</evidence>
<keyword evidence="2 5" id="KW-0479">Metal-binding</keyword>
<dbReference type="Gene3D" id="3.40.50.720">
    <property type="entry name" value="NAD(P)-binding Rossmann-like Domain"/>
    <property type="match status" value="1"/>
</dbReference>
<dbReference type="InterPro" id="IPR011032">
    <property type="entry name" value="GroES-like_sf"/>
</dbReference>
<proteinExistence type="inferred from homology"/>
<dbReference type="Gene3D" id="3.90.180.10">
    <property type="entry name" value="Medium-chain alcohol dehydrogenases, catalytic domain"/>
    <property type="match status" value="1"/>
</dbReference>